<comment type="similarity">
    <text evidence="1">Belongs to the type-B carboxylesterase/lipase family.</text>
</comment>
<dbReference type="InterPro" id="IPR000997">
    <property type="entry name" value="Cholinesterase"/>
</dbReference>
<keyword evidence="4" id="KW-1015">Disulfide bond</keyword>
<feature type="chain" id="PRO_5042491301" evidence="9">
    <location>
        <begin position="22"/>
        <end position="631"/>
    </location>
</feature>
<dbReference type="KEGG" id="goe:100906919"/>
<evidence type="ECO:0000256" key="2">
    <source>
        <dbReference type="ARBA" id="ARBA00022487"/>
    </source>
</evidence>
<dbReference type="PANTHER" id="PTHR43918">
    <property type="entry name" value="ACETYLCHOLINESTERASE"/>
    <property type="match status" value="1"/>
</dbReference>
<dbReference type="InterPro" id="IPR002018">
    <property type="entry name" value="CarbesteraseB"/>
</dbReference>
<accession>A0AAJ6QPT1</accession>
<dbReference type="RefSeq" id="XP_003739903.2">
    <property type="nucleotide sequence ID" value="XM_003739855.2"/>
</dbReference>
<evidence type="ECO:0000313" key="11">
    <source>
        <dbReference type="Proteomes" id="UP000694867"/>
    </source>
</evidence>
<dbReference type="GO" id="GO:0006581">
    <property type="term" value="P:acetylcholine catabolic process"/>
    <property type="evidence" value="ECO:0007669"/>
    <property type="project" value="TreeGrafter"/>
</dbReference>
<evidence type="ECO:0000256" key="9">
    <source>
        <dbReference type="SAM" id="SignalP"/>
    </source>
</evidence>
<dbReference type="GO" id="GO:0005615">
    <property type="term" value="C:extracellular space"/>
    <property type="evidence" value="ECO:0007669"/>
    <property type="project" value="TreeGrafter"/>
</dbReference>
<dbReference type="PANTHER" id="PTHR43918:SF4">
    <property type="entry name" value="CARBOXYLIC ESTER HYDROLASE"/>
    <property type="match status" value="1"/>
</dbReference>
<dbReference type="Pfam" id="PF00135">
    <property type="entry name" value="COesterase"/>
    <property type="match status" value="1"/>
</dbReference>
<reference evidence="12" key="1">
    <citation type="submission" date="2025-08" db="UniProtKB">
        <authorList>
            <consortium name="RefSeq"/>
        </authorList>
    </citation>
    <scope>IDENTIFICATION</scope>
</reference>
<dbReference type="Proteomes" id="UP000694867">
    <property type="component" value="Unplaced"/>
</dbReference>
<feature type="signal peptide" evidence="9">
    <location>
        <begin position="1"/>
        <end position="21"/>
    </location>
</feature>
<protein>
    <submittedName>
        <fullName evidence="12">Cholinesterase 1</fullName>
    </submittedName>
</protein>
<dbReference type="GeneID" id="100906919"/>
<gene>
    <name evidence="12" type="primary">LOC100906919</name>
</gene>
<name>A0AAJ6QPT1_9ACAR</name>
<comment type="catalytic activity">
    <reaction evidence="6">
        <text>acetylcholine + H2O = choline + acetate + H(+)</text>
        <dbReference type="Rhea" id="RHEA:17561"/>
        <dbReference type="ChEBI" id="CHEBI:15354"/>
        <dbReference type="ChEBI" id="CHEBI:15355"/>
        <dbReference type="ChEBI" id="CHEBI:15377"/>
        <dbReference type="ChEBI" id="CHEBI:15378"/>
        <dbReference type="ChEBI" id="CHEBI:30089"/>
        <dbReference type="EC" id="3.1.1.7"/>
    </reaction>
</comment>
<keyword evidence="9" id="KW-0732">Signal</keyword>
<evidence type="ECO:0000256" key="8">
    <source>
        <dbReference type="SAM" id="MobiDB-lite"/>
    </source>
</evidence>
<keyword evidence="2" id="KW-0719">Serine esterase</keyword>
<dbReference type="GO" id="GO:0019695">
    <property type="term" value="P:choline metabolic process"/>
    <property type="evidence" value="ECO:0007669"/>
    <property type="project" value="TreeGrafter"/>
</dbReference>
<feature type="region of interest" description="Disordered" evidence="8">
    <location>
        <begin position="588"/>
        <end position="613"/>
    </location>
</feature>
<dbReference type="PRINTS" id="PR00878">
    <property type="entry name" value="CHOLNESTRASE"/>
</dbReference>
<proteinExistence type="inferred from homology"/>
<dbReference type="GO" id="GO:0003990">
    <property type="term" value="F:acetylcholinesterase activity"/>
    <property type="evidence" value="ECO:0007669"/>
    <property type="project" value="UniProtKB-EC"/>
</dbReference>
<keyword evidence="5" id="KW-0325">Glycoprotein</keyword>
<feature type="active site" description="Charge relay system" evidence="7">
    <location>
        <position position="460"/>
    </location>
</feature>
<dbReference type="SUPFAM" id="SSF53474">
    <property type="entry name" value="alpha/beta-Hydrolases"/>
    <property type="match status" value="1"/>
</dbReference>
<evidence type="ECO:0000256" key="3">
    <source>
        <dbReference type="ARBA" id="ARBA00022801"/>
    </source>
</evidence>
<evidence type="ECO:0000256" key="5">
    <source>
        <dbReference type="ARBA" id="ARBA00023180"/>
    </source>
</evidence>
<dbReference type="InterPro" id="IPR050654">
    <property type="entry name" value="AChE-related_enzymes"/>
</dbReference>
<organism evidence="11 12">
    <name type="scientific">Galendromus occidentalis</name>
    <name type="common">western predatory mite</name>
    <dbReference type="NCBI Taxonomy" id="34638"/>
    <lineage>
        <taxon>Eukaryota</taxon>
        <taxon>Metazoa</taxon>
        <taxon>Ecdysozoa</taxon>
        <taxon>Arthropoda</taxon>
        <taxon>Chelicerata</taxon>
        <taxon>Arachnida</taxon>
        <taxon>Acari</taxon>
        <taxon>Parasitiformes</taxon>
        <taxon>Mesostigmata</taxon>
        <taxon>Gamasina</taxon>
        <taxon>Phytoseioidea</taxon>
        <taxon>Phytoseiidae</taxon>
        <taxon>Typhlodrominae</taxon>
        <taxon>Galendromus</taxon>
    </lineage>
</organism>
<evidence type="ECO:0000256" key="7">
    <source>
        <dbReference type="PIRSR" id="PIRSR600997-1"/>
    </source>
</evidence>
<evidence type="ECO:0000313" key="12">
    <source>
        <dbReference type="RefSeq" id="XP_003739903.2"/>
    </source>
</evidence>
<evidence type="ECO:0000259" key="10">
    <source>
        <dbReference type="Pfam" id="PF00135"/>
    </source>
</evidence>
<dbReference type="AlphaFoldDB" id="A0AAJ6QPT1"/>
<keyword evidence="11" id="KW-1185">Reference proteome</keyword>
<evidence type="ECO:0000256" key="4">
    <source>
        <dbReference type="ARBA" id="ARBA00023157"/>
    </source>
</evidence>
<sequence>MQRIFAVFALFFYAAAHSVSGAAFVNLTSGGWNGLELELPGVSNKVEVFYGVRYAEPPVGDLRFRHPVPRAYSGASLDATKPGHACIQGNTFYIRSNVSFGFAETSEDCLHVNIYRPKGAQNAPMAVYLHGGTFVAGFNKLFLYDAEELAARENIIIAVVNYRLSVLGFLYLNHTNAPGNQGLFDTLLAAKFVQQNARALGGDPDRITLWGQSAGGMAAGFLLASPLAKGIFKRAILQSGVTAAATPALRLNNVNNAVSAASVLDCVDSNRTVDEQLGDMAQCMKKIDAQRLFDAVNVDLGERYTITFQPMYGIDDMLPVFPFPANYSEVPLNDDVKEVLTSTVSDEGAMFIWGVLERFQYADSSSVEDFISLSQVVLKVVLEMPAEYVKNGIPRYISPSVTDQAEMRKQVSDLFRDVLFECPVDMYSDFLATRGVKVYRYLWNHKPSTSYWPEWAGATHCDDIPFVMGSQFDIGNKAEKSNQASAGLVHFLKTPITEAEKQLIRDSLKMIGDFVKTGVPSRPDGSPWPLYTAEKKELVRIEVTAFSNMTGPHSGKCSTWKDFVTNKKTTRLPIYTLEDTTTAKTPAVESNEIVTKRPRKKKGRYNNGSPGTASSHPWILSLILMATIRFL</sequence>
<dbReference type="GO" id="GO:0005886">
    <property type="term" value="C:plasma membrane"/>
    <property type="evidence" value="ECO:0007669"/>
    <property type="project" value="TreeGrafter"/>
</dbReference>
<feature type="active site" description="Charge relay system" evidence="7">
    <location>
        <position position="347"/>
    </location>
</feature>
<feature type="active site" description="Acyl-ester intermediate" evidence="7">
    <location>
        <position position="213"/>
    </location>
</feature>
<evidence type="ECO:0000256" key="6">
    <source>
        <dbReference type="ARBA" id="ARBA00048484"/>
    </source>
</evidence>
<feature type="domain" description="Carboxylesterase type B" evidence="10">
    <location>
        <begin position="24"/>
        <end position="560"/>
    </location>
</feature>
<evidence type="ECO:0000256" key="1">
    <source>
        <dbReference type="ARBA" id="ARBA00005964"/>
    </source>
</evidence>
<keyword evidence="3" id="KW-0378">Hydrolase</keyword>
<dbReference type="InterPro" id="IPR029058">
    <property type="entry name" value="AB_hydrolase_fold"/>
</dbReference>
<dbReference type="Gene3D" id="3.40.50.1820">
    <property type="entry name" value="alpha/beta hydrolase"/>
    <property type="match status" value="1"/>
</dbReference>